<accession>A0A452IE14</accession>
<evidence type="ECO:0000256" key="17">
    <source>
        <dbReference type="ARBA" id="ARBA00023328"/>
    </source>
</evidence>
<dbReference type="InterPro" id="IPR000330">
    <property type="entry name" value="SNF2_N"/>
</dbReference>
<dbReference type="Proteomes" id="UP000291020">
    <property type="component" value="Unassembled WGS sequence"/>
</dbReference>
<reference evidence="25" key="3">
    <citation type="submission" date="2025-09" db="UniProtKB">
        <authorList>
            <consortium name="Ensembl"/>
        </authorList>
    </citation>
    <scope>IDENTIFICATION</scope>
</reference>
<feature type="region of interest" description="Disordered" evidence="22">
    <location>
        <begin position="609"/>
        <end position="640"/>
    </location>
</feature>
<proteinExistence type="inferred from homology"/>
<evidence type="ECO:0000256" key="4">
    <source>
        <dbReference type="ARBA" id="ARBA00022454"/>
    </source>
</evidence>
<keyword evidence="9" id="KW-0498">Mitosis</keyword>
<organism evidence="25 26">
    <name type="scientific">Gopherus agassizii</name>
    <name type="common">Agassiz's desert tortoise</name>
    <dbReference type="NCBI Taxonomy" id="38772"/>
    <lineage>
        <taxon>Eukaryota</taxon>
        <taxon>Metazoa</taxon>
        <taxon>Chordata</taxon>
        <taxon>Craniata</taxon>
        <taxon>Vertebrata</taxon>
        <taxon>Euteleostomi</taxon>
        <taxon>Archelosauria</taxon>
        <taxon>Testudinata</taxon>
        <taxon>Testudines</taxon>
        <taxon>Cryptodira</taxon>
        <taxon>Durocryptodira</taxon>
        <taxon>Testudinoidea</taxon>
        <taxon>Testudinidae</taxon>
        <taxon>Gopherus</taxon>
    </lineage>
</organism>
<dbReference type="Pfam" id="PF00271">
    <property type="entry name" value="Helicase_C"/>
    <property type="match status" value="1"/>
</dbReference>
<comment type="function">
    <text evidence="19">DNA helicase that acts as a tension sensor that associates with catenated DNA which is stretched under tension until it is resolved during anaphase. Functions as ATP-dependent DNA translocase. Can promote Holliday junction branch migration (in vitro).</text>
</comment>
<reference evidence="25" key="2">
    <citation type="submission" date="2025-08" db="UniProtKB">
        <authorList>
            <consortium name="Ensembl"/>
        </authorList>
    </citation>
    <scope>IDENTIFICATION</scope>
</reference>
<evidence type="ECO:0000256" key="8">
    <source>
        <dbReference type="ARBA" id="ARBA00022741"/>
    </source>
</evidence>
<feature type="compositionally biased region" description="Acidic residues" evidence="22">
    <location>
        <begin position="1001"/>
        <end position="1023"/>
    </location>
</feature>
<keyword evidence="15" id="KW-0238">DNA-binding</keyword>
<dbReference type="PANTHER" id="PTHR45629:SF7">
    <property type="entry name" value="DNA EXCISION REPAIR PROTEIN ERCC-6-RELATED"/>
    <property type="match status" value="1"/>
</dbReference>
<evidence type="ECO:0000256" key="3">
    <source>
        <dbReference type="ARBA" id="ARBA00012551"/>
    </source>
</evidence>
<evidence type="ECO:0000256" key="10">
    <source>
        <dbReference type="ARBA" id="ARBA00022801"/>
    </source>
</evidence>
<dbReference type="FunFam" id="3.40.50.10810:FF:000029">
    <property type="entry name" value="ERCC excision repair 6-like, spindle assembly checkpoint helicase"/>
    <property type="match status" value="1"/>
</dbReference>
<evidence type="ECO:0000256" key="6">
    <source>
        <dbReference type="ARBA" id="ARBA00022618"/>
    </source>
</evidence>
<dbReference type="Gene3D" id="3.40.50.10810">
    <property type="entry name" value="Tandem AAA-ATPase domain"/>
    <property type="match status" value="1"/>
</dbReference>
<dbReference type="SUPFAM" id="SSF52540">
    <property type="entry name" value="P-loop containing nucleoside triphosphate hydrolases"/>
    <property type="match status" value="2"/>
</dbReference>
<dbReference type="GO" id="GO:0016787">
    <property type="term" value="F:hydrolase activity"/>
    <property type="evidence" value="ECO:0007669"/>
    <property type="project" value="UniProtKB-KW"/>
</dbReference>
<dbReference type="GO" id="GO:0003678">
    <property type="term" value="F:DNA helicase activity"/>
    <property type="evidence" value="ECO:0007669"/>
    <property type="project" value="UniProtKB-EC"/>
</dbReference>
<evidence type="ECO:0000313" key="25">
    <source>
        <dbReference type="Ensembl" id="ENSGAGP00000025735.1"/>
    </source>
</evidence>
<dbReference type="GO" id="GO:0003677">
    <property type="term" value="F:DNA binding"/>
    <property type="evidence" value="ECO:0007669"/>
    <property type="project" value="UniProtKB-KW"/>
</dbReference>
<dbReference type="InterPro" id="IPR050496">
    <property type="entry name" value="SNF2_RAD54_helicase_repair"/>
</dbReference>
<evidence type="ECO:0000256" key="2">
    <source>
        <dbReference type="ARBA" id="ARBA00007025"/>
    </source>
</evidence>
<dbReference type="PROSITE" id="PS51194">
    <property type="entry name" value="HELICASE_CTER"/>
    <property type="match status" value="1"/>
</dbReference>
<dbReference type="GO" id="GO:0000776">
    <property type="term" value="C:kinetochore"/>
    <property type="evidence" value="ECO:0007669"/>
    <property type="project" value="UniProtKB-KW"/>
</dbReference>
<evidence type="ECO:0000256" key="1">
    <source>
        <dbReference type="ARBA" id="ARBA00004629"/>
    </source>
</evidence>
<comment type="similarity">
    <text evidence="2">Belongs to the SNF2/RAD54 helicase family.</text>
</comment>
<evidence type="ECO:0000256" key="18">
    <source>
        <dbReference type="ARBA" id="ARBA00047995"/>
    </source>
</evidence>
<evidence type="ECO:0000256" key="5">
    <source>
        <dbReference type="ARBA" id="ARBA00022553"/>
    </source>
</evidence>
<name>A0A452IE14_9SAUR</name>
<evidence type="ECO:0000259" key="23">
    <source>
        <dbReference type="PROSITE" id="PS51192"/>
    </source>
</evidence>
<feature type="region of interest" description="Disordered" evidence="22">
    <location>
        <begin position="721"/>
        <end position="741"/>
    </location>
</feature>
<keyword evidence="8" id="KW-0547">Nucleotide-binding</keyword>
<dbReference type="InterPro" id="IPR027417">
    <property type="entry name" value="P-loop_NTPase"/>
</dbReference>
<feature type="domain" description="Helicase ATP-binding" evidence="23">
    <location>
        <begin position="1"/>
        <end position="154"/>
    </location>
</feature>
<dbReference type="InterPro" id="IPR038718">
    <property type="entry name" value="SNF2-like_sf"/>
</dbReference>
<evidence type="ECO:0000259" key="24">
    <source>
        <dbReference type="PROSITE" id="PS51194"/>
    </source>
</evidence>
<keyword evidence="6" id="KW-0132">Cell division</keyword>
<evidence type="ECO:0000256" key="15">
    <source>
        <dbReference type="ARBA" id="ARBA00023125"/>
    </source>
</evidence>
<keyword evidence="14" id="KW-0067">ATP-binding</keyword>
<dbReference type="Ensembl" id="ENSGAGT00000029276.1">
    <property type="protein sequence ID" value="ENSGAGP00000025735.1"/>
    <property type="gene ID" value="ENSGAGG00000018784.1"/>
</dbReference>
<keyword evidence="4" id="KW-0158">Chromosome</keyword>
<evidence type="ECO:0000256" key="14">
    <source>
        <dbReference type="ARBA" id="ARBA00022840"/>
    </source>
</evidence>
<dbReference type="InterPro" id="IPR049730">
    <property type="entry name" value="SNF2/RAD54-like_C"/>
</dbReference>
<evidence type="ECO:0000256" key="22">
    <source>
        <dbReference type="SAM" id="MobiDB-lite"/>
    </source>
</evidence>
<keyword evidence="16" id="KW-0131">Cell cycle</keyword>
<dbReference type="Gene3D" id="3.40.50.300">
    <property type="entry name" value="P-loop containing nucleotide triphosphate hydrolases"/>
    <property type="match status" value="1"/>
</dbReference>
<dbReference type="InterPro" id="IPR014001">
    <property type="entry name" value="Helicase_ATP-bd"/>
</dbReference>
<comment type="catalytic activity">
    <reaction evidence="18">
        <text>ATP + H2O = ADP + phosphate + H(+)</text>
        <dbReference type="Rhea" id="RHEA:13065"/>
        <dbReference type="ChEBI" id="CHEBI:15377"/>
        <dbReference type="ChEBI" id="CHEBI:15378"/>
        <dbReference type="ChEBI" id="CHEBI:30616"/>
        <dbReference type="ChEBI" id="CHEBI:43474"/>
        <dbReference type="ChEBI" id="CHEBI:456216"/>
        <dbReference type="EC" id="3.6.4.12"/>
    </reaction>
</comment>
<dbReference type="SMART" id="SM00490">
    <property type="entry name" value="HELICc"/>
    <property type="match status" value="1"/>
</dbReference>
<dbReference type="InterPro" id="IPR001650">
    <property type="entry name" value="Helicase_C-like"/>
</dbReference>
<dbReference type="STRING" id="38772.ENSGAGP00000025735"/>
<dbReference type="PANTHER" id="PTHR45629">
    <property type="entry name" value="SNF2/RAD54 FAMILY MEMBER"/>
    <property type="match status" value="1"/>
</dbReference>
<evidence type="ECO:0000256" key="20">
    <source>
        <dbReference type="ARBA" id="ARBA00068237"/>
    </source>
</evidence>
<dbReference type="CDD" id="cd18793">
    <property type="entry name" value="SF2_C_SNF"/>
    <property type="match status" value="1"/>
</dbReference>
<evidence type="ECO:0000256" key="9">
    <source>
        <dbReference type="ARBA" id="ARBA00022776"/>
    </source>
</evidence>
<evidence type="ECO:0000256" key="7">
    <source>
        <dbReference type="ARBA" id="ARBA00022737"/>
    </source>
</evidence>
<keyword evidence="17" id="KW-0137">Centromere</keyword>
<dbReference type="GO" id="GO:0015616">
    <property type="term" value="F:DNA translocase activity"/>
    <property type="evidence" value="ECO:0007669"/>
    <property type="project" value="TreeGrafter"/>
</dbReference>
<dbReference type="CDD" id="cd18001">
    <property type="entry name" value="DEXHc_ERCC6L"/>
    <property type="match status" value="1"/>
</dbReference>
<dbReference type="AlphaFoldDB" id="A0A452IE14"/>
<evidence type="ECO:0000313" key="26">
    <source>
        <dbReference type="Proteomes" id="UP000291020"/>
    </source>
</evidence>
<evidence type="ECO:0000256" key="13">
    <source>
        <dbReference type="ARBA" id="ARBA00022838"/>
    </source>
</evidence>
<feature type="domain" description="Helicase C-terminal" evidence="24">
    <location>
        <begin position="344"/>
        <end position="504"/>
    </location>
</feature>
<evidence type="ECO:0000256" key="16">
    <source>
        <dbReference type="ARBA" id="ARBA00023306"/>
    </source>
</evidence>
<protein>
    <recommendedName>
        <fullName evidence="20">DNA excision repair protein ERCC-6-like</fullName>
        <ecNumber evidence="3">3.6.4.12</ecNumber>
    </recommendedName>
    <alternativeName>
        <fullName evidence="21">ATP-dependent helicase ERCC6-like</fullName>
    </alternativeName>
</protein>
<evidence type="ECO:0000256" key="12">
    <source>
        <dbReference type="ARBA" id="ARBA00022806"/>
    </source>
</evidence>
<dbReference type="PROSITE" id="PS51192">
    <property type="entry name" value="HELICASE_ATP_BIND_1"/>
    <property type="match status" value="1"/>
</dbReference>
<dbReference type="EC" id="3.6.4.12" evidence="3"/>
<keyword evidence="11" id="KW-0802">TPR repeat</keyword>
<sequence length="1109" mass="125358">MGLGKTIQIIAFLSGMFDAELIQFVLLVMPTTLVSNWMREFANWTPGLRVKDFHGTSRTERNRKLERIQRKNGIVITTYQMLINNWQQLSSLSGQEFVWDYIILDEAHKIKSPSAKTTKSVYAIPAKNRILLTGTPVQNNLREMWSLFDFACQGALLGTAKTFKMEYENPITRAREKDATPGEKALGLKISENLMTIIKPYFLRRTKDDIQKKYKSDEVKTHLPEDQSKNFAPVMPSLTRKNDFIVWVYLAPVQEEIYRNFLSLDHVKEVLMTTRSPLAELNVLKKLCDHPRLLSARACSQLGLEGGGYSEQDDENEGDAFSGANKIDHLSDEILIQESGKLLFLMGLLERLQEEGHRTLVFSQSRKMLDIVERILTHRNFRTMRIDGTVTHLVERERRIGVFQSNKDYSVFLLTTQVGGVGITLTAASRVVIFDPSWNPATDAQAVDRAYRIGQKENVVIYRLITCGTVEEKIYRRQVFKDSLIRQTTGDKKNPFRYFTKQELRELFTLGDTRTSATQIQLQSLHATQRKTDLELDEHIAYLHSLEMFGISDHDLMYTREIAQEEQAENEEAHQYIKQRVQKAQELVQLESQLKDQLMGRIRSDTEGAWLRQPVSSSQSKKKSPEFNTNHFISPPVLAEPSNDEAVDLTEDEDVANVSARMTSLVIVDSGEEKPAQDVSNMDVNELLTSSKVLKQSNIHEAEQKLDPNFIPSSLGVHSFANKESHSHESRRHSHFSHSTNNAQITSSLFSQPSFNGSVIADPKRYRNAEMSLQTNPEDDGNENPQIASPVASKSLLNVMSEFPSGLQKSHVNEASLETTSVASSQYQADFNLVLEDSEDGQQDVSKRGKLLEYTENTGFHLQKRARRIVSDSEDEDNSVMILDENLLEKKFSPLNSPLCPSLMGITSSTPKCDRSMVDSIFSPRGNRSTASRRSLINVVLDQVEDIEETVGAFSQTQDSDEVQELLMVEEAEEHSVESVEPEEEPIGETLDTEGTTSYLDDTESVVSEADEIEEEPQEESTGDPELLSGEQMDCFSKKSAGQKDDQTIVNSLHTSDNYDALIECGKKLKDNGKLQDALNCFLQALDIKNGDPEVMLITLNLYKQLSQK</sequence>
<dbReference type="Pfam" id="PF00176">
    <property type="entry name" value="SNF2-rel_dom"/>
    <property type="match status" value="1"/>
</dbReference>
<comment type="subcellular location">
    <subcellularLocation>
        <location evidence="1">Chromosome</location>
        <location evidence="1">Centromere</location>
        <location evidence="1">Kinetochore</location>
    </subcellularLocation>
</comment>
<keyword evidence="7" id="KW-0677">Repeat</keyword>
<keyword evidence="13" id="KW-0995">Kinetochore</keyword>
<feature type="region of interest" description="Disordered" evidence="22">
    <location>
        <begin position="973"/>
        <end position="1030"/>
    </location>
</feature>
<keyword evidence="10" id="KW-0378">Hydrolase</keyword>
<dbReference type="SMART" id="SM00487">
    <property type="entry name" value="DEXDc"/>
    <property type="match status" value="1"/>
</dbReference>
<keyword evidence="12" id="KW-0347">Helicase</keyword>
<keyword evidence="5" id="KW-0597">Phosphoprotein</keyword>
<keyword evidence="26" id="KW-1185">Reference proteome</keyword>
<evidence type="ECO:0000256" key="21">
    <source>
        <dbReference type="ARBA" id="ARBA00081913"/>
    </source>
</evidence>
<dbReference type="GO" id="GO:0051301">
    <property type="term" value="P:cell division"/>
    <property type="evidence" value="ECO:0007669"/>
    <property type="project" value="UniProtKB-KW"/>
</dbReference>
<dbReference type="GO" id="GO:0005524">
    <property type="term" value="F:ATP binding"/>
    <property type="evidence" value="ECO:0007669"/>
    <property type="project" value="UniProtKB-KW"/>
</dbReference>
<evidence type="ECO:0000256" key="19">
    <source>
        <dbReference type="ARBA" id="ARBA00058190"/>
    </source>
</evidence>
<evidence type="ECO:0000256" key="11">
    <source>
        <dbReference type="ARBA" id="ARBA00022803"/>
    </source>
</evidence>
<reference evidence="26" key="1">
    <citation type="journal article" date="2017" name="PLoS ONE">
        <title>The Agassiz's desert tortoise genome provides a resource for the conservation of a threatened species.</title>
        <authorList>
            <person name="Tollis M."/>
            <person name="DeNardo D.F."/>
            <person name="Cornelius J.A."/>
            <person name="Dolby G.A."/>
            <person name="Edwards T."/>
            <person name="Henen B.T."/>
            <person name="Karl A.E."/>
            <person name="Murphy R.W."/>
            <person name="Kusumi K."/>
        </authorList>
    </citation>
    <scope>NUCLEOTIDE SEQUENCE [LARGE SCALE GENOMIC DNA]</scope>
</reference>